<dbReference type="InterPro" id="IPR001263">
    <property type="entry name" value="PI3K_accessory_dom"/>
</dbReference>
<dbReference type="SUPFAM" id="SSF56112">
    <property type="entry name" value="Protein kinase-like (PK-like)"/>
    <property type="match status" value="1"/>
</dbReference>
<name>A0ABP0EHP1_9ASCO</name>
<keyword evidence="5" id="KW-0418">Kinase</keyword>
<dbReference type="PROSITE" id="PS51545">
    <property type="entry name" value="PIK_HELICAL"/>
    <property type="match status" value="1"/>
</dbReference>
<dbReference type="Proteomes" id="UP001497600">
    <property type="component" value="Chromosome G"/>
</dbReference>
<evidence type="ECO:0000313" key="9">
    <source>
        <dbReference type="EMBL" id="CAK7917000.1"/>
    </source>
</evidence>
<gene>
    <name evidence="9" type="primary">PIK1</name>
    <name evidence="9" type="ORF">CAAN4_G06502</name>
</gene>
<dbReference type="PROSITE" id="PS50290">
    <property type="entry name" value="PI3_4_KINASE_3"/>
    <property type="match status" value="1"/>
</dbReference>
<dbReference type="InterPro" id="IPR018936">
    <property type="entry name" value="PI3/4_kinase_CS"/>
</dbReference>
<proteinExistence type="inferred from homology"/>
<evidence type="ECO:0000256" key="6">
    <source>
        <dbReference type="SAM" id="MobiDB-lite"/>
    </source>
</evidence>
<dbReference type="InterPro" id="IPR016024">
    <property type="entry name" value="ARM-type_fold"/>
</dbReference>
<evidence type="ECO:0000256" key="3">
    <source>
        <dbReference type="ARBA" id="ARBA00012169"/>
    </source>
</evidence>
<dbReference type="InterPro" id="IPR049160">
    <property type="entry name" value="PI4KB-PIK1_PIK"/>
</dbReference>
<evidence type="ECO:0000256" key="1">
    <source>
        <dbReference type="ARBA" id="ARBA00001686"/>
    </source>
</evidence>
<dbReference type="SMART" id="SM00146">
    <property type="entry name" value="PI3Kc"/>
    <property type="match status" value="1"/>
</dbReference>
<sequence>MSEEYQHILTDTDAVSFDAFQCIDYLRLYPHNIGVHQFLVKKLRAFPYDELEFFIPQLVQLFVAFETESMAIEDFLMEYCTLYPHFSLIVFWSLQAYIFELRNDPESYSFQAVRRFINNLQNVIFNTDVSMKVHSHHIEFRENLQPSVILCGMIAASIAAPRVNEYASGLIRSQGRQQKSFVFKLANFQKTLTKNLTMKNTRLSLEGGTATLSDDETIFTTKSSGSNRKISLPNNDVLQRSSSLSHLSTSRKVSTSSVFSSDNDSETYTTDDDLELKLASVKTHESRNESDYEVSHKKFSDIEEKLKINTQIKSKKSIRRSGLGNEILDDDKKYKYTSNVDQSFVSRSMPDLSKSGSDSQQDRPYLSKVESASSVFNARHSTEEEHPGNTAIQPSQYSSQEGLKLLQVNYARKETEFIMSLQNISIRLSQVPKEARLSALRAELSIINQKDLPSEIDIPQLLPVTSNKNKKYHKILKLNVNEACVLNSAERVPFLLLIEYLSDEMDFNPFSEENQKILKSRISSHHETRNRNESNALPKAGQYKTVLNDYNSLDDTLEGEADLSDMKLVYRKETLRDLDNPVLLTERLSQVSLQDEGGFEVPALPASNPDVPTKVLADQMRIASVMLQQLESSGKSTSEQSQAIRKRIIESMKSLQDQFDSIDYNKIKQLEGNIHNAGERKLENDFKLGEDWNTKKLRIRKSSVYGHLKNWDLCSVIVKNGDDLPQEAFACQLISMISNIWKKRGIGAWTKRMKILITSANAGLVETITNAMSIHSIKKSLTELSITEGENTKGRIFTLKDYFERMYSHEDSHKYKQAQNNFASSLASYSIICYVLQIKDRHNGNIMLDNEGHIIHIDFGFLLSNSPGSVGFEAAPFKLTGEYVDVLGGVDSEAFTKFKKICKDCFSELRKNSDQIVNIVELMQKDSSLPCFKNGENTSVLLRQRLQLHLSDEESDSFVENILIGKSLGSMYTRLYDQFQMVTQGIYS</sequence>
<organism evidence="9 10">
    <name type="scientific">[Candida] anglica</name>
    <dbReference type="NCBI Taxonomy" id="148631"/>
    <lineage>
        <taxon>Eukaryota</taxon>
        <taxon>Fungi</taxon>
        <taxon>Dikarya</taxon>
        <taxon>Ascomycota</taxon>
        <taxon>Saccharomycotina</taxon>
        <taxon>Pichiomycetes</taxon>
        <taxon>Debaryomycetaceae</taxon>
        <taxon>Kurtzmaniella</taxon>
    </lineage>
</organism>
<reference evidence="9 10" key="1">
    <citation type="submission" date="2024-01" db="EMBL/GenBank/DDBJ databases">
        <authorList>
            <consortium name="Genoscope - CEA"/>
            <person name="William W."/>
        </authorList>
    </citation>
    <scope>NUCLEOTIDE SEQUENCE [LARGE SCALE GENOMIC DNA]</scope>
    <source>
        <strain evidence="9 10">29B2s-10</strain>
    </source>
</reference>
<dbReference type="Gene3D" id="1.25.40.70">
    <property type="entry name" value="Phosphatidylinositol 3-kinase, accessory domain (PIK)"/>
    <property type="match status" value="1"/>
</dbReference>
<dbReference type="PANTHER" id="PTHR10048:SF22">
    <property type="entry name" value="PHOSPHATIDYLINOSITOL 4-KINASE BETA"/>
    <property type="match status" value="1"/>
</dbReference>
<keyword evidence="4" id="KW-0808">Transferase</keyword>
<dbReference type="InterPro" id="IPR057754">
    <property type="entry name" value="PI4-kinase_beta/PIK1_cat"/>
</dbReference>
<dbReference type="InterPro" id="IPR021601">
    <property type="entry name" value="Phosphatidylino_kinase_fungi"/>
</dbReference>
<dbReference type="SUPFAM" id="SSF48371">
    <property type="entry name" value="ARM repeat"/>
    <property type="match status" value="1"/>
</dbReference>
<protein>
    <recommendedName>
        <fullName evidence="3">1-phosphatidylinositol 4-kinase</fullName>
        <ecNumber evidence="3">2.7.1.67</ecNumber>
    </recommendedName>
</protein>
<dbReference type="PROSITE" id="PS00916">
    <property type="entry name" value="PI3_4_KINASE_2"/>
    <property type="match status" value="1"/>
</dbReference>
<dbReference type="InterPro" id="IPR042236">
    <property type="entry name" value="PI3K_accessory_sf"/>
</dbReference>
<accession>A0ABP0EHP1</accession>
<dbReference type="Gene3D" id="6.10.140.1260">
    <property type="match status" value="1"/>
</dbReference>
<feature type="domain" description="PI3K/PI4K catalytic" evidence="7">
    <location>
        <begin position="693"/>
        <end position="971"/>
    </location>
</feature>
<dbReference type="InterPro" id="IPR011009">
    <property type="entry name" value="Kinase-like_dom_sf"/>
</dbReference>
<dbReference type="InterPro" id="IPR000403">
    <property type="entry name" value="PI3/4_kinase_cat_dom"/>
</dbReference>
<comment type="catalytic activity">
    <reaction evidence="1">
        <text>a 1,2-diacyl-sn-glycero-3-phospho-(1D-myo-inositol) + ATP = a 1,2-diacyl-sn-glycero-3-phospho-(1D-myo-inositol 4-phosphate) + ADP + H(+)</text>
        <dbReference type="Rhea" id="RHEA:19877"/>
        <dbReference type="ChEBI" id="CHEBI:15378"/>
        <dbReference type="ChEBI" id="CHEBI:30616"/>
        <dbReference type="ChEBI" id="CHEBI:57880"/>
        <dbReference type="ChEBI" id="CHEBI:58178"/>
        <dbReference type="ChEBI" id="CHEBI:456216"/>
        <dbReference type="EC" id="2.7.1.67"/>
    </reaction>
</comment>
<evidence type="ECO:0000313" key="10">
    <source>
        <dbReference type="Proteomes" id="UP001497600"/>
    </source>
</evidence>
<comment type="similarity">
    <text evidence="2">Belongs to the PI3/PI4-kinase family. Type III PI4K subfamily.</text>
</comment>
<dbReference type="InterPro" id="IPR036940">
    <property type="entry name" value="PI3/4_kinase_cat_sf"/>
</dbReference>
<dbReference type="PANTHER" id="PTHR10048">
    <property type="entry name" value="PHOSPHATIDYLINOSITOL KINASE"/>
    <property type="match status" value="1"/>
</dbReference>
<dbReference type="Gene3D" id="1.10.1070.11">
    <property type="entry name" value="Phosphatidylinositol 3-/4-kinase, catalytic domain"/>
    <property type="match status" value="1"/>
</dbReference>
<dbReference type="CDD" id="cd05168">
    <property type="entry name" value="PI4Kc_III_beta"/>
    <property type="match status" value="1"/>
</dbReference>
<dbReference type="Pfam" id="PF21245">
    <property type="entry name" value="PI4KB-PIK1_PIK"/>
    <property type="match status" value="1"/>
</dbReference>
<evidence type="ECO:0000259" key="7">
    <source>
        <dbReference type="PROSITE" id="PS50290"/>
    </source>
</evidence>
<dbReference type="Pfam" id="PF11522">
    <property type="entry name" value="Pik1"/>
    <property type="match status" value="1"/>
</dbReference>
<dbReference type="InterPro" id="IPR015433">
    <property type="entry name" value="PI3/4_kinase"/>
</dbReference>
<evidence type="ECO:0000259" key="8">
    <source>
        <dbReference type="PROSITE" id="PS51545"/>
    </source>
</evidence>
<evidence type="ECO:0000256" key="5">
    <source>
        <dbReference type="ARBA" id="ARBA00022777"/>
    </source>
</evidence>
<feature type="region of interest" description="Disordered" evidence="6">
    <location>
        <begin position="347"/>
        <end position="396"/>
    </location>
</feature>
<evidence type="ECO:0000256" key="2">
    <source>
        <dbReference type="ARBA" id="ARBA00006209"/>
    </source>
</evidence>
<feature type="domain" description="PIK helical" evidence="8">
    <location>
        <begin position="1"/>
        <end position="120"/>
    </location>
</feature>
<keyword evidence="10" id="KW-1185">Reference proteome</keyword>
<evidence type="ECO:0000256" key="4">
    <source>
        <dbReference type="ARBA" id="ARBA00022679"/>
    </source>
</evidence>
<dbReference type="EC" id="2.7.1.67" evidence="3"/>
<dbReference type="Pfam" id="PF00454">
    <property type="entry name" value="PI3_PI4_kinase"/>
    <property type="match status" value="1"/>
</dbReference>
<dbReference type="Gene3D" id="3.30.1010.10">
    <property type="entry name" value="Phosphatidylinositol 3-kinase Catalytic Subunit, Chain A, domain 4"/>
    <property type="match status" value="1"/>
</dbReference>
<dbReference type="EMBL" id="OZ004259">
    <property type="protein sequence ID" value="CAK7917000.1"/>
    <property type="molecule type" value="Genomic_DNA"/>
</dbReference>